<comment type="caution">
    <text evidence="6">The sequence shown here is derived from an EMBL/GenBank/DDBJ whole genome shotgun (WGS) entry which is preliminary data.</text>
</comment>
<dbReference type="Pfam" id="PF22936">
    <property type="entry name" value="Pol_BBD"/>
    <property type="match status" value="1"/>
</dbReference>
<dbReference type="InterPro" id="IPR043502">
    <property type="entry name" value="DNA/RNA_pol_sf"/>
</dbReference>
<dbReference type="InterPro" id="IPR012337">
    <property type="entry name" value="RNaseH-like_sf"/>
</dbReference>
<evidence type="ECO:0000259" key="4">
    <source>
        <dbReference type="PROSITE" id="PS50158"/>
    </source>
</evidence>
<dbReference type="AlphaFoldDB" id="A0AAV9FVS7"/>
<evidence type="ECO:0000256" key="3">
    <source>
        <dbReference type="SAM" id="MobiDB-lite"/>
    </source>
</evidence>
<dbReference type="GO" id="GO:0008270">
    <property type="term" value="F:zinc ion binding"/>
    <property type="evidence" value="ECO:0007669"/>
    <property type="project" value="UniProtKB-KW"/>
</dbReference>
<gene>
    <name evidence="6" type="ORF">QOZ80_UnG0725510</name>
</gene>
<keyword evidence="2" id="KW-0479">Metal-binding</keyword>
<dbReference type="Pfam" id="PF07727">
    <property type="entry name" value="RVT_2"/>
    <property type="match status" value="1"/>
</dbReference>
<keyword evidence="1" id="KW-0064">Aspartyl protease</keyword>
<name>A0AAV9FVS7_ELECO</name>
<dbReference type="InterPro" id="IPR036875">
    <property type="entry name" value="Znf_CCHC_sf"/>
</dbReference>
<keyword evidence="2" id="KW-0862">Zinc</keyword>
<dbReference type="InterPro" id="IPR001878">
    <property type="entry name" value="Znf_CCHC"/>
</dbReference>
<protein>
    <submittedName>
        <fullName evidence="6">Uncharacterized protein</fullName>
    </submittedName>
</protein>
<keyword evidence="2" id="KW-0863">Zinc-finger</keyword>
<organism evidence="6 7">
    <name type="scientific">Eleusine coracana subsp. coracana</name>
    <dbReference type="NCBI Taxonomy" id="191504"/>
    <lineage>
        <taxon>Eukaryota</taxon>
        <taxon>Viridiplantae</taxon>
        <taxon>Streptophyta</taxon>
        <taxon>Embryophyta</taxon>
        <taxon>Tracheophyta</taxon>
        <taxon>Spermatophyta</taxon>
        <taxon>Magnoliopsida</taxon>
        <taxon>Liliopsida</taxon>
        <taxon>Poales</taxon>
        <taxon>Poaceae</taxon>
        <taxon>PACMAD clade</taxon>
        <taxon>Chloridoideae</taxon>
        <taxon>Cynodonteae</taxon>
        <taxon>Eleusininae</taxon>
        <taxon>Eleusine</taxon>
    </lineage>
</organism>
<dbReference type="Pfam" id="PF13976">
    <property type="entry name" value="gag_pre-integrs"/>
    <property type="match status" value="1"/>
</dbReference>
<feature type="domain" description="Integrase catalytic" evidence="5">
    <location>
        <begin position="437"/>
        <end position="599"/>
    </location>
</feature>
<dbReference type="Pfam" id="PF25597">
    <property type="entry name" value="SH3_retrovirus"/>
    <property type="match status" value="1"/>
</dbReference>
<evidence type="ECO:0000313" key="6">
    <source>
        <dbReference type="EMBL" id="KAK2630796.1"/>
    </source>
</evidence>
<feature type="compositionally biased region" description="Basic residues" evidence="3">
    <location>
        <begin position="178"/>
        <end position="190"/>
    </location>
</feature>
<dbReference type="PROSITE" id="PS50994">
    <property type="entry name" value="INTEGRASE"/>
    <property type="match status" value="1"/>
</dbReference>
<dbReference type="EMBL" id="MU847502">
    <property type="protein sequence ID" value="KAK2630796.1"/>
    <property type="molecule type" value="Genomic_DNA"/>
</dbReference>
<feature type="domain" description="CCHC-type" evidence="4">
    <location>
        <begin position="211"/>
        <end position="226"/>
    </location>
</feature>
<dbReference type="Gene3D" id="3.30.420.10">
    <property type="entry name" value="Ribonuclease H-like superfamily/Ribonuclease H"/>
    <property type="match status" value="1"/>
</dbReference>
<dbReference type="GO" id="GO:0004190">
    <property type="term" value="F:aspartic-type endopeptidase activity"/>
    <property type="evidence" value="ECO:0007669"/>
    <property type="project" value="UniProtKB-KW"/>
</dbReference>
<accession>A0AAV9FVS7</accession>
<evidence type="ECO:0000256" key="1">
    <source>
        <dbReference type="ARBA" id="ARBA00022750"/>
    </source>
</evidence>
<dbReference type="Pfam" id="PF14223">
    <property type="entry name" value="Retrotran_gag_2"/>
    <property type="match status" value="1"/>
</dbReference>
<dbReference type="SUPFAM" id="SSF57756">
    <property type="entry name" value="Retrovirus zinc finger-like domains"/>
    <property type="match status" value="1"/>
</dbReference>
<dbReference type="InterPro" id="IPR057670">
    <property type="entry name" value="SH3_retrovirus"/>
</dbReference>
<dbReference type="Pfam" id="PF00098">
    <property type="entry name" value="zf-CCHC"/>
    <property type="match status" value="1"/>
</dbReference>
<dbReference type="InterPro" id="IPR001584">
    <property type="entry name" value="Integrase_cat-core"/>
</dbReference>
<dbReference type="InterPro" id="IPR013103">
    <property type="entry name" value="RVT_2"/>
</dbReference>
<dbReference type="InterPro" id="IPR036397">
    <property type="entry name" value="RNaseH_sf"/>
</dbReference>
<dbReference type="SUPFAM" id="SSF53098">
    <property type="entry name" value="Ribonuclease H-like"/>
    <property type="match status" value="1"/>
</dbReference>
<dbReference type="CDD" id="cd09272">
    <property type="entry name" value="RNase_HI_RT_Ty1"/>
    <property type="match status" value="1"/>
</dbReference>
<dbReference type="SMART" id="SM00343">
    <property type="entry name" value="ZnF_C2HC"/>
    <property type="match status" value="1"/>
</dbReference>
<feature type="region of interest" description="Disordered" evidence="3">
    <location>
        <begin position="257"/>
        <end position="288"/>
    </location>
</feature>
<reference evidence="6 7" key="1">
    <citation type="submission" date="2023-05" db="EMBL/GenBank/DDBJ databases">
        <title>WGS assembly of Eleusine coracana.</title>
        <authorList>
            <person name="Jenkins J."/>
            <person name="Schmutz J."/>
            <person name="Lux T."/>
            <person name="Plott C."/>
            <person name="Mayer K."/>
            <person name="Qi P."/>
            <person name="Devos K."/>
        </authorList>
    </citation>
    <scope>NUCLEOTIDE SEQUENCE [LARGE SCALE GENOMIC DNA]</scope>
    <source>
        <tissue evidence="6">Leaves</tissue>
    </source>
</reference>
<proteinExistence type="predicted"/>
<sequence>MMALDALCSAVLAEMVPGIADKETAKEAWQAIKTLRVGDDRVRKSSAQTLRQQFDSTSFKDGESVEDFSLRLSSMAATLKTLGDKVDETKQAEKLLRSMPRKFQQIVVASETLLDVSSLSLADVTGWLKAAEDAEETPPSVVQHDGKLYFTEEEWEARRRKRDAKKQSGDGSSSSSGMRRRGGRRGRGRGRGSPSSGGPSNNYGKATSDECRRCGKLGHWAQECKSKPRRKQAHVVQDEAEASLLFLRTLPEPTVLAPNQSPARLAEVARSRPDAGTRGSKREAARSGEQVVLEEQKAVFEDLDTMVCGSVRFGDDSVTRIEGRGTVMFRCKNGEKRSFAGVYFIPRLTMNIISLGQLDEVGYKIDIDSGVLRIREPGRQLLAKGQRATDRLYLLRIKVAQLVCLAVRGDKEAWLWHARFGHVHMAALRKLAREDMVRGLPEFGQAEGLCEACQAGKQWRSSFPAEAHRFMWVAAIPSKDRAAAAIKEFQTKAEGEARVKLRALRIDRGDEFTSAEFAEYCIGEGVYRQHTAPYSPQQNGVVERRNRTVVATARSMLKAKGLPGWFWSEAVNTAVYVVNRSPIKSVEGRTLFKAWYGKKPTVHHLRTFGCIVYVRNTVPHLKKLEDRGRKMIFVGYEKGTKAYRAYDLVTKKVHITRDVVFDEQDQWDWSIGDRGADVAGEDMFTVEYVSQASPVAEATFETPGAASPAAAASPQPDLGVRSAENYGEATGLDENDNLDADHDEETPLRYRAVTEVIGPGSPPGYAVCNLGVQRLYMVGAEEPTSFAEAEQEACWRKAMLEELQAIEENRTWTLTELPSGRRAVGLKWVFKVKKDEKGAVVRHKARLVVKGYAQRRGIDYDEVFALVARMEVVRLLIALAAHEGWEVHHMDVKSAFLNGDLEEEFYVQQPPGLEQAGQEHKVYKLHKALYGLHQAPRAWNQKQDASLITLGFVKCPSDHAIYCRGSGVERLIVGVYVDDLVITGTCGSIIREFKKQMADLFKMSDLGLLSYYLGLEVTQSEQGISLSQRNYARKILEKGGMLNCNPCQVPMEARLKLSKDSSSPPVDATEYRSLVGSLRYLVHTRPDLAFSVGYVSRFMEEPHAEHLAAVNHILRYIAGTCNMGLWYARKKNQQHVLMGFSDSDLAGDIDSRRITSGVIFFLGDSAVSWQSAKQKVVSVSSCEAEYIAATTAACQGAWLARLLGEFLDSEVGRPVIKVDNKSAISLVQNPVHHDRSKHIDIRFHFITKA</sequence>
<dbReference type="InterPro" id="IPR054722">
    <property type="entry name" value="PolX-like_BBD"/>
</dbReference>
<dbReference type="PROSITE" id="PS50158">
    <property type="entry name" value="ZF_CCHC"/>
    <property type="match status" value="1"/>
</dbReference>
<dbReference type="PANTHER" id="PTHR11439:SF515">
    <property type="entry name" value="GAG-POL POLYPROTEIN"/>
    <property type="match status" value="1"/>
</dbReference>
<dbReference type="Gene3D" id="4.10.60.10">
    <property type="entry name" value="Zinc finger, CCHC-type"/>
    <property type="match status" value="1"/>
</dbReference>
<keyword evidence="1" id="KW-0645">Protease</keyword>
<dbReference type="InterPro" id="IPR025724">
    <property type="entry name" value="GAG-pre-integrase_dom"/>
</dbReference>
<keyword evidence="1" id="KW-0378">Hydrolase</keyword>
<dbReference type="GO" id="GO:0003676">
    <property type="term" value="F:nucleic acid binding"/>
    <property type="evidence" value="ECO:0007669"/>
    <property type="project" value="InterPro"/>
</dbReference>
<dbReference type="Proteomes" id="UP001301735">
    <property type="component" value="Unassembled WGS sequence"/>
</dbReference>
<evidence type="ECO:0000259" key="5">
    <source>
        <dbReference type="PROSITE" id="PS50994"/>
    </source>
</evidence>
<dbReference type="SUPFAM" id="SSF56672">
    <property type="entry name" value="DNA/RNA polymerases"/>
    <property type="match status" value="1"/>
</dbReference>
<evidence type="ECO:0000313" key="7">
    <source>
        <dbReference type="Proteomes" id="UP001301735"/>
    </source>
</evidence>
<feature type="compositionally biased region" description="Basic and acidic residues" evidence="3">
    <location>
        <begin position="267"/>
        <end position="286"/>
    </location>
</feature>
<dbReference type="PANTHER" id="PTHR11439">
    <property type="entry name" value="GAG-POL-RELATED RETROTRANSPOSON"/>
    <property type="match status" value="1"/>
</dbReference>
<dbReference type="GO" id="GO:0015074">
    <property type="term" value="P:DNA integration"/>
    <property type="evidence" value="ECO:0007669"/>
    <property type="project" value="InterPro"/>
</dbReference>
<feature type="region of interest" description="Disordered" evidence="3">
    <location>
        <begin position="158"/>
        <end position="209"/>
    </location>
</feature>
<keyword evidence="7" id="KW-1185">Reference proteome</keyword>
<evidence type="ECO:0000256" key="2">
    <source>
        <dbReference type="PROSITE-ProRule" id="PRU00047"/>
    </source>
</evidence>